<dbReference type="PROSITE" id="PS51007">
    <property type="entry name" value="CYTC"/>
    <property type="match status" value="1"/>
</dbReference>
<dbReference type="Pfam" id="PF03150">
    <property type="entry name" value="CCP_MauG"/>
    <property type="match status" value="1"/>
</dbReference>
<accession>A0A291R050</accession>
<dbReference type="RefSeq" id="WP_098195841.1">
    <property type="nucleotide sequence ID" value="NZ_CP023777.1"/>
</dbReference>
<keyword evidence="4 10" id="KW-0732">Signal</keyword>
<sequence length="351" mass="40539">MNRKLYILYFLAFCWLLYTCSPGKTDEVTPAPEPYTLDLPSYFPKPVYNFENNPLTMEGIALGRRLFYDPRLSKDSTVSCGFCHQQFAAFSHFDHPLSHGVENRTGTRTVPTMFNVIWQQNFMWDGGVNHLDIQPLTPFTDPNEMGETLENIINKVQGNATYRKMFKAAYGTDQVTTERLFKALSQFMATVNSFTTKYDSVINHIGNVSFTYEEETGYEVFKAKCASCHKEPLFTDFSYRNNGIPYNTFLDDVGRMRITNNTGDYMKFKVPTLRNIMKSPPYMHDGRFYDIFQVFNHYNSGIEQSATVDPLVKNGLNLSGIDQRNLYFFLRTLTDEDLVNNQDLKELIIND</sequence>
<dbReference type="PIRSF" id="PIRSF000294">
    <property type="entry name" value="Cytochrome-c_peroxidase"/>
    <property type="match status" value="1"/>
</dbReference>
<feature type="domain" description="Cytochrome c" evidence="11">
    <location>
        <begin position="212"/>
        <end position="349"/>
    </location>
</feature>
<comment type="cofactor">
    <cofactor evidence="8">
        <name>heme</name>
        <dbReference type="ChEBI" id="CHEBI:30413"/>
    </cofactor>
    <text evidence="8">Binds 2 heme groups.</text>
</comment>
<name>A0A291R050_9BACT</name>
<gene>
    <name evidence="12" type="ORF">COR50_21110</name>
</gene>
<feature type="binding site" description="covalent" evidence="8">
    <location>
        <position position="225"/>
    </location>
    <ligand>
        <name>heme c</name>
        <dbReference type="ChEBI" id="CHEBI:61717"/>
        <label>2</label>
    </ligand>
</feature>
<dbReference type="Gene3D" id="1.10.760.10">
    <property type="entry name" value="Cytochrome c-like domain"/>
    <property type="match status" value="2"/>
</dbReference>
<evidence type="ECO:0000259" key="11">
    <source>
        <dbReference type="PROSITE" id="PS51007"/>
    </source>
</evidence>
<feature type="binding site" description="axial binding residue" evidence="9">
    <location>
        <position position="84"/>
    </location>
    <ligand>
        <name>heme c</name>
        <dbReference type="ChEBI" id="CHEBI:61717"/>
        <label>1</label>
    </ligand>
    <ligandPart>
        <name>Fe</name>
        <dbReference type="ChEBI" id="CHEBI:18248"/>
    </ligandPart>
</feature>
<evidence type="ECO:0000256" key="5">
    <source>
        <dbReference type="ARBA" id="ARBA00022764"/>
    </source>
</evidence>
<dbReference type="GO" id="GO:0004130">
    <property type="term" value="F:cytochrome-c peroxidase activity"/>
    <property type="evidence" value="ECO:0007669"/>
    <property type="project" value="TreeGrafter"/>
</dbReference>
<keyword evidence="7 9" id="KW-0408">Iron</keyword>
<keyword evidence="2 8" id="KW-0349">Heme</keyword>
<keyword evidence="5" id="KW-0574">Periplasm</keyword>
<feature type="chain" id="PRO_5012064315" evidence="10">
    <location>
        <begin position="26"/>
        <end position="351"/>
    </location>
</feature>
<evidence type="ECO:0000256" key="1">
    <source>
        <dbReference type="ARBA" id="ARBA00004418"/>
    </source>
</evidence>
<evidence type="ECO:0000313" key="13">
    <source>
        <dbReference type="Proteomes" id="UP000220133"/>
    </source>
</evidence>
<evidence type="ECO:0000256" key="9">
    <source>
        <dbReference type="PIRSR" id="PIRSR000294-2"/>
    </source>
</evidence>
<feature type="binding site" description="covalent" evidence="8">
    <location>
        <position position="83"/>
    </location>
    <ligand>
        <name>heme c</name>
        <dbReference type="ChEBI" id="CHEBI:61717"/>
        <label>1</label>
    </ligand>
</feature>
<reference evidence="12 13" key="1">
    <citation type="submission" date="2017-10" db="EMBL/GenBank/DDBJ databases">
        <title>Paenichitinophaga pekingensis gen. nov., sp. nov., isolated from activated sludge.</title>
        <authorList>
            <person name="Jin D."/>
            <person name="Kong X."/>
            <person name="Deng Y."/>
            <person name="Bai Z."/>
        </authorList>
    </citation>
    <scope>NUCLEOTIDE SEQUENCE [LARGE SCALE GENOMIC DNA]</scope>
    <source>
        <strain evidence="12 13">13</strain>
    </source>
</reference>
<dbReference type="InterPro" id="IPR004852">
    <property type="entry name" value="Di-haem_cyt_c_peroxidsae"/>
</dbReference>
<evidence type="ECO:0000256" key="7">
    <source>
        <dbReference type="ARBA" id="ARBA00023004"/>
    </source>
</evidence>
<dbReference type="EMBL" id="CP023777">
    <property type="protein sequence ID" value="ATL49474.1"/>
    <property type="molecule type" value="Genomic_DNA"/>
</dbReference>
<feature type="binding site" description="axial binding residue" evidence="9">
    <location>
        <position position="229"/>
    </location>
    <ligand>
        <name>heme c</name>
        <dbReference type="ChEBI" id="CHEBI:61717"/>
        <label>2</label>
    </ligand>
    <ligandPart>
        <name>Fe</name>
        <dbReference type="ChEBI" id="CHEBI:18248"/>
    </ligandPart>
</feature>
<dbReference type="InterPro" id="IPR051395">
    <property type="entry name" value="Cytochrome_c_Peroxidase/MauG"/>
</dbReference>
<evidence type="ECO:0000256" key="2">
    <source>
        <dbReference type="ARBA" id="ARBA00022617"/>
    </source>
</evidence>
<dbReference type="GO" id="GO:0042597">
    <property type="term" value="C:periplasmic space"/>
    <property type="evidence" value="ECO:0007669"/>
    <property type="project" value="UniProtKB-SubCell"/>
</dbReference>
<dbReference type="KEGG" id="cbae:COR50_21110"/>
<keyword evidence="6" id="KW-0560">Oxidoreductase</keyword>
<feature type="signal peptide" evidence="10">
    <location>
        <begin position="1"/>
        <end position="25"/>
    </location>
</feature>
<evidence type="ECO:0000256" key="6">
    <source>
        <dbReference type="ARBA" id="ARBA00023002"/>
    </source>
</evidence>
<dbReference type="GO" id="GO:0009055">
    <property type="term" value="F:electron transfer activity"/>
    <property type="evidence" value="ECO:0007669"/>
    <property type="project" value="InterPro"/>
</dbReference>
<feature type="binding site" description="covalent" evidence="8">
    <location>
        <position position="80"/>
    </location>
    <ligand>
        <name>heme c</name>
        <dbReference type="ChEBI" id="CHEBI:61717"/>
        <label>1</label>
    </ligand>
</feature>
<dbReference type="InterPro" id="IPR026259">
    <property type="entry name" value="MauG/Cytc_peroxidase"/>
</dbReference>
<dbReference type="InterPro" id="IPR036909">
    <property type="entry name" value="Cyt_c-like_dom_sf"/>
</dbReference>
<evidence type="ECO:0000256" key="3">
    <source>
        <dbReference type="ARBA" id="ARBA00022723"/>
    </source>
</evidence>
<proteinExistence type="predicted"/>
<comment type="PTM">
    <text evidence="8">Binds 2 heme groups per subunit.</text>
</comment>
<dbReference type="AlphaFoldDB" id="A0A291R050"/>
<protein>
    <submittedName>
        <fullName evidence="12">Cytochrome-c peroxidase</fullName>
    </submittedName>
</protein>
<comment type="subcellular location">
    <subcellularLocation>
        <location evidence="1">Periplasm</location>
    </subcellularLocation>
</comment>
<organism evidence="12 13">
    <name type="scientific">Chitinophaga caeni</name>
    <dbReference type="NCBI Taxonomy" id="2029983"/>
    <lineage>
        <taxon>Bacteria</taxon>
        <taxon>Pseudomonadati</taxon>
        <taxon>Bacteroidota</taxon>
        <taxon>Chitinophagia</taxon>
        <taxon>Chitinophagales</taxon>
        <taxon>Chitinophagaceae</taxon>
        <taxon>Chitinophaga</taxon>
    </lineage>
</organism>
<dbReference type="OrthoDB" id="9805202at2"/>
<dbReference type="GO" id="GO:0020037">
    <property type="term" value="F:heme binding"/>
    <property type="evidence" value="ECO:0007669"/>
    <property type="project" value="InterPro"/>
</dbReference>
<dbReference type="Proteomes" id="UP000220133">
    <property type="component" value="Chromosome"/>
</dbReference>
<dbReference type="InterPro" id="IPR009056">
    <property type="entry name" value="Cyt_c-like_dom"/>
</dbReference>
<keyword evidence="12" id="KW-0575">Peroxidase</keyword>
<dbReference type="GO" id="GO:0046872">
    <property type="term" value="F:metal ion binding"/>
    <property type="evidence" value="ECO:0007669"/>
    <property type="project" value="UniProtKB-KW"/>
</dbReference>
<evidence type="ECO:0000256" key="10">
    <source>
        <dbReference type="SAM" id="SignalP"/>
    </source>
</evidence>
<evidence type="ECO:0000313" key="12">
    <source>
        <dbReference type="EMBL" id="ATL49474.1"/>
    </source>
</evidence>
<evidence type="ECO:0000256" key="4">
    <source>
        <dbReference type="ARBA" id="ARBA00022729"/>
    </source>
</evidence>
<keyword evidence="3 9" id="KW-0479">Metal-binding</keyword>
<keyword evidence="13" id="KW-1185">Reference proteome</keyword>
<dbReference type="PANTHER" id="PTHR30600">
    <property type="entry name" value="CYTOCHROME C PEROXIDASE-RELATED"/>
    <property type="match status" value="1"/>
</dbReference>
<evidence type="ECO:0000256" key="8">
    <source>
        <dbReference type="PIRSR" id="PIRSR000294-1"/>
    </source>
</evidence>
<feature type="binding site" description="covalent" evidence="8">
    <location>
        <position position="228"/>
    </location>
    <ligand>
        <name>heme c</name>
        <dbReference type="ChEBI" id="CHEBI:61717"/>
        <label>2</label>
    </ligand>
</feature>
<dbReference type="SUPFAM" id="SSF46626">
    <property type="entry name" value="Cytochrome c"/>
    <property type="match status" value="2"/>
</dbReference>
<dbReference type="PANTHER" id="PTHR30600:SF10">
    <property type="entry name" value="BLL6722 PROTEIN"/>
    <property type="match status" value="1"/>
</dbReference>